<proteinExistence type="predicted"/>
<reference evidence="2 3" key="1">
    <citation type="journal article" date="1998" name="Science">
        <title>Genome sequence of the nematode C. elegans: a platform for investigating biology.</title>
        <authorList>
            <consortium name="The C. elegans sequencing consortium"/>
            <person name="Sulson J.E."/>
            <person name="Waterston R."/>
        </authorList>
    </citation>
    <scope>NUCLEOTIDE SEQUENCE [LARGE SCALE GENOMIC DNA]</scope>
    <source>
        <strain evidence="2 3">Bristol N2</strain>
    </source>
</reference>
<dbReference type="SUPFAM" id="SSF81321">
    <property type="entry name" value="Family A G protein-coupled receptor-like"/>
    <property type="match status" value="1"/>
</dbReference>
<dbReference type="AlphaFoldDB" id="O16396"/>
<name>O16396_CAEEL</name>
<dbReference type="OMA" id="IFRYFMV"/>
<feature type="transmembrane region" description="Helical" evidence="1">
    <location>
        <begin position="43"/>
        <end position="62"/>
    </location>
</feature>
<dbReference type="PIR" id="T31828">
    <property type="entry name" value="T31828"/>
</dbReference>
<keyword evidence="2" id="KW-0675">Receptor</keyword>
<dbReference type="Proteomes" id="UP000001940">
    <property type="component" value="Chromosome V"/>
</dbReference>
<protein>
    <submittedName>
        <fullName evidence="2">Seven TM Receptor</fullName>
    </submittedName>
</protein>
<dbReference type="PANTHER" id="PTHR22943">
    <property type="entry name" value="7-TRANSMEMBRANE DOMAIN RECEPTOR C.ELEGANS"/>
    <property type="match status" value="1"/>
</dbReference>
<dbReference type="SMR" id="O16396"/>
<gene>
    <name evidence="2 4" type="primary">str-229</name>
    <name evidence="4" type="ORF">C17E7.11</name>
    <name evidence="2" type="ORF">CELE_C17E7.11</name>
</gene>
<dbReference type="GO" id="GO:0005886">
    <property type="term" value="C:plasma membrane"/>
    <property type="evidence" value="ECO:0000318"/>
    <property type="project" value="GO_Central"/>
</dbReference>
<feature type="transmembrane region" description="Helical" evidence="1">
    <location>
        <begin position="200"/>
        <end position="220"/>
    </location>
</feature>
<keyword evidence="1" id="KW-1133">Transmembrane helix</keyword>
<keyword evidence="3" id="KW-1185">Reference proteome</keyword>
<keyword evidence="1" id="KW-0472">Membrane</keyword>
<feature type="transmembrane region" description="Helical" evidence="1">
    <location>
        <begin position="6"/>
        <end position="31"/>
    </location>
</feature>
<dbReference type="RefSeq" id="NP_504078.1">
    <property type="nucleotide sequence ID" value="NM_071677.4"/>
</dbReference>
<dbReference type="WormBase" id="C17E7.11">
    <property type="protein sequence ID" value="CE25781"/>
    <property type="gene ID" value="WBGene00006260"/>
    <property type="gene designation" value="str-229"/>
</dbReference>
<dbReference type="Bgee" id="WBGene00006260">
    <property type="expression patterns" value="Expressed in multicellular organism"/>
</dbReference>
<evidence type="ECO:0000313" key="3">
    <source>
        <dbReference type="Proteomes" id="UP000001940"/>
    </source>
</evidence>
<accession>O16396</accession>
<feature type="transmembrane region" description="Helical" evidence="1">
    <location>
        <begin position="128"/>
        <end position="151"/>
    </location>
</feature>
<dbReference type="Pfam" id="PF10326">
    <property type="entry name" value="7TM_GPCR_Str"/>
    <property type="match status" value="1"/>
</dbReference>
<keyword evidence="1" id="KW-0812">Transmembrane</keyword>
<evidence type="ECO:0000256" key="1">
    <source>
        <dbReference type="SAM" id="Phobius"/>
    </source>
</evidence>
<sequence length="340" mass="38923">MATWHTILKVVQYCSSTFSIFTNLLLIYLIFKKSPKTMLFYKYLLIFTSVFELHYGIIDLLIKPEIISEKTFWIAETNSSKSLVSMTVGEVLLYVWAAFYGVTLGNFVMHFCFRYLTITKNNRWVSGIPVLCFWLCIPPFFGICFSSVIYFCLGSTDSLKAVVLTKIRKFEKFKSDDMSFYGFTLYTAIDNWSPVNWRSIIGNILIVMLILIAFFIMIKYGMKTYWEIRKLSDVAVNTSELSKSLQYQLFISLVVQAIIPVLLIFVPATFTVLALLGKGREFHGHIISASIALFPAIDPLPVVIIIKPYRNAVIGSFKSIFSKQNQNIHPSTLHAQVILF</sequence>
<evidence type="ECO:0000313" key="4">
    <source>
        <dbReference type="WormBase" id="C17E7.11"/>
    </source>
</evidence>
<feature type="transmembrane region" description="Helical" evidence="1">
    <location>
        <begin position="282"/>
        <end position="306"/>
    </location>
</feature>
<dbReference type="GeneID" id="192039"/>
<dbReference type="GO" id="GO:0042048">
    <property type="term" value="P:olfactory behavior"/>
    <property type="evidence" value="ECO:0000318"/>
    <property type="project" value="GO_Central"/>
</dbReference>
<dbReference type="CTD" id="192039"/>
<dbReference type="InParanoid" id="O16396"/>
<feature type="transmembrane region" description="Helical" evidence="1">
    <location>
        <begin position="249"/>
        <end position="276"/>
    </location>
</feature>
<feature type="transmembrane region" description="Helical" evidence="1">
    <location>
        <begin position="91"/>
        <end position="116"/>
    </location>
</feature>
<dbReference type="AGR" id="WB:WBGene00006260"/>
<evidence type="ECO:0000313" key="2">
    <source>
        <dbReference type="EMBL" id="CCD64877.1"/>
    </source>
</evidence>
<dbReference type="PANTHER" id="PTHR22943:SF35">
    <property type="entry name" value="SEVEN TM RECEPTOR"/>
    <property type="match status" value="1"/>
</dbReference>
<dbReference type="EMBL" id="BX284605">
    <property type="protein sequence ID" value="CCD64877.1"/>
    <property type="molecule type" value="Genomic_DNA"/>
</dbReference>
<dbReference type="InterPro" id="IPR019428">
    <property type="entry name" value="7TM_GPCR_serpentine_rcpt_Str"/>
</dbReference>
<dbReference type="UCSC" id="C17E7.11">
    <property type="organism name" value="c. elegans"/>
</dbReference>
<organism evidence="2 3">
    <name type="scientific">Caenorhabditis elegans</name>
    <dbReference type="NCBI Taxonomy" id="6239"/>
    <lineage>
        <taxon>Eukaryota</taxon>
        <taxon>Metazoa</taxon>
        <taxon>Ecdysozoa</taxon>
        <taxon>Nematoda</taxon>
        <taxon>Chromadorea</taxon>
        <taxon>Rhabditida</taxon>
        <taxon>Rhabditina</taxon>
        <taxon>Rhabditomorpha</taxon>
        <taxon>Rhabditoidea</taxon>
        <taxon>Rhabditidae</taxon>
        <taxon>Peloderinae</taxon>
        <taxon>Caenorhabditis</taxon>
    </lineage>
</organism>
<dbReference type="KEGG" id="cel:CELE_C17E7.11"/>
<dbReference type="eggNOG" id="ENOG502SXBJ">
    <property type="taxonomic scope" value="Eukaryota"/>
</dbReference>
<dbReference type="PaxDb" id="6239-C17E7.11"/>
<dbReference type="HOGENOM" id="CLU_036335_2_0_1"/>
<dbReference type="PhylomeDB" id="O16396"/>
<dbReference type="GO" id="GO:0038022">
    <property type="term" value="F:G protein-coupled olfactory receptor activity"/>
    <property type="evidence" value="ECO:0000318"/>
    <property type="project" value="GO_Central"/>
</dbReference>
<dbReference type="GO" id="GO:0007186">
    <property type="term" value="P:G protein-coupled receptor signaling pathway"/>
    <property type="evidence" value="ECO:0000318"/>
    <property type="project" value="GO_Central"/>
</dbReference>
<dbReference type="OrthoDB" id="5818102at2759"/>